<reference evidence="1 2" key="1">
    <citation type="journal article" date="2014" name="Agronomy (Basel)">
        <title>A Draft Genome Sequence for Ensete ventricosum, the Drought-Tolerant Tree Against Hunger.</title>
        <authorList>
            <person name="Harrison J."/>
            <person name="Moore K.A."/>
            <person name="Paszkiewicz K."/>
            <person name="Jones T."/>
            <person name="Grant M."/>
            <person name="Ambacheew D."/>
            <person name="Muzemil S."/>
            <person name="Studholme D.J."/>
        </authorList>
    </citation>
    <scope>NUCLEOTIDE SEQUENCE [LARGE SCALE GENOMIC DNA]</scope>
</reference>
<proteinExistence type="predicted"/>
<accession>A0A426ZD41</accession>
<comment type="caution">
    <text evidence="1">The sequence shown here is derived from an EMBL/GenBank/DDBJ whole genome shotgun (WGS) entry which is preliminary data.</text>
</comment>
<dbReference type="Proteomes" id="UP000287651">
    <property type="component" value="Unassembled WGS sequence"/>
</dbReference>
<evidence type="ECO:0000313" key="1">
    <source>
        <dbReference type="EMBL" id="RRT61894.1"/>
    </source>
</evidence>
<organism evidence="1 2">
    <name type="scientific">Ensete ventricosum</name>
    <name type="common">Abyssinian banana</name>
    <name type="synonym">Musa ensete</name>
    <dbReference type="NCBI Taxonomy" id="4639"/>
    <lineage>
        <taxon>Eukaryota</taxon>
        <taxon>Viridiplantae</taxon>
        <taxon>Streptophyta</taxon>
        <taxon>Embryophyta</taxon>
        <taxon>Tracheophyta</taxon>
        <taxon>Spermatophyta</taxon>
        <taxon>Magnoliopsida</taxon>
        <taxon>Liliopsida</taxon>
        <taxon>Zingiberales</taxon>
        <taxon>Musaceae</taxon>
        <taxon>Ensete</taxon>
    </lineage>
</organism>
<dbReference type="EMBL" id="AMZH03007205">
    <property type="protein sequence ID" value="RRT61894.1"/>
    <property type="molecule type" value="Genomic_DNA"/>
</dbReference>
<sequence length="131" mass="13909">MCSIGSELPSYDSKTGNLKLAGTDLSYIFGAKGDLCLKFSVASSFDLVTSFCTSSRHSFTRKSCIQNELVESDDKVSRSYGACSIPRCRAVDFSGTIDGVSDRVSGGFGSVRPGRAGVECSRDPSRLVGAR</sequence>
<name>A0A426ZD41_ENSVE</name>
<evidence type="ECO:0000313" key="2">
    <source>
        <dbReference type="Proteomes" id="UP000287651"/>
    </source>
</evidence>
<gene>
    <name evidence="1" type="ORF">B296_00016249</name>
</gene>
<dbReference type="AlphaFoldDB" id="A0A426ZD41"/>
<protein>
    <submittedName>
        <fullName evidence="1">Uncharacterized protein</fullName>
    </submittedName>
</protein>